<feature type="compositionally biased region" description="Low complexity" evidence="1">
    <location>
        <begin position="124"/>
        <end position="156"/>
    </location>
</feature>
<dbReference type="Gene3D" id="1.10.760.10">
    <property type="entry name" value="Cytochrome c-like domain"/>
    <property type="match status" value="1"/>
</dbReference>
<dbReference type="InterPro" id="IPR036909">
    <property type="entry name" value="Cyt_c-like_dom_sf"/>
</dbReference>
<dbReference type="AlphaFoldDB" id="A0A6M5Z540"/>
<feature type="region of interest" description="Disordered" evidence="1">
    <location>
        <begin position="1"/>
        <end position="20"/>
    </location>
</feature>
<dbReference type="KEGG" id="ftj:FTUN_8565"/>
<feature type="compositionally biased region" description="Polar residues" evidence="1">
    <location>
        <begin position="87"/>
        <end position="105"/>
    </location>
</feature>
<evidence type="ECO:0000313" key="5">
    <source>
        <dbReference type="Proteomes" id="UP000503447"/>
    </source>
</evidence>
<dbReference type="PANTHER" id="PTHR35889:SF3">
    <property type="entry name" value="F-BOX DOMAIN-CONTAINING PROTEIN"/>
    <property type="match status" value="1"/>
</dbReference>
<accession>A0A6M5Z540</accession>
<dbReference type="Proteomes" id="UP000503447">
    <property type="component" value="Chromosome"/>
</dbReference>
<feature type="domain" description="Cytochrome C Planctomycete-type" evidence="3">
    <location>
        <begin position="188"/>
        <end position="243"/>
    </location>
</feature>
<organism evidence="4 5">
    <name type="scientific">Frigoriglobus tundricola</name>
    <dbReference type="NCBI Taxonomy" id="2774151"/>
    <lineage>
        <taxon>Bacteria</taxon>
        <taxon>Pseudomonadati</taxon>
        <taxon>Planctomycetota</taxon>
        <taxon>Planctomycetia</taxon>
        <taxon>Gemmatales</taxon>
        <taxon>Gemmataceae</taxon>
        <taxon>Frigoriglobus</taxon>
    </lineage>
</organism>
<sequence length="279" mass="28695">MPGFKNRDFDADDEPYPSDLSSNGQWLYGSIYAGLILVGFSFGVWAGAAKPKPVEVAEAKPDPAEKPAPKAGTNAPAVPTSGAPSAHPTSSAGSAATGPKSTSADPSAKPVEIAGPKKDPDGRTAGTAAGTTPLGTTSPTGSNTTGSTPSTGSKPTGPSPQPKEPEPKKPAAKAVAFKEIAPVLRSYCGNCHGQAGKPKGGVDLRTVAAIMKGGDDGPLVKPGDPDKSPLYESIKAGRMPPDGKPGPSEKELMLIRDWIAGWAKERRRTVRRRRAARKD</sequence>
<dbReference type="EMBL" id="CP053452">
    <property type="protein sequence ID" value="QJX00927.1"/>
    <property type="molecule type" value="Genomic_DNA"/>
</dbReference>
<dbReference type="GO" id="GO:0009055">
    <property type="term" value="F:electron transfer activity"/>
    <property type="evidence" value="ECO:0007669"/>
    <property type="project" value="InterPro"/>
</dbReference>
<reference evidence="5" key="1">
    <citation type="submission" date="2020-05" db="EMBL/GenBank/DDBJ databases">
        <title>Frigoriglobus tundricola gen. nov., sp. nov., a psychrotolerant cellulolytic planctomycete of the family Gemmataceae with two divergent copies of 16S rRNA gene.</title>
        <authorList>
            <person name="Kulichevskaya I.S."/>
            <person name="Ivanova A.A."/>
            <person name="Naumoff D.G."/>
            <person name="Beletsky A.V."/>
            <person name="Rijpstra W.I.C."/>
            <person name="Sinninghe Damste J.S."/>
            <person name="Mardanov A.V."/>
            <person name="Ravin N.V."/>
            <person name="Dedysh S.N."/>
        </authorList>
    </citation>
    <scope>NUCLEOTIDE SEQUENCE [LARGE SCALE GENOMIC DNA]</scope>
    <source>
        <strain evidence="5">PL17</strain>
    </source>
</reference>
<feature type="transmembrane region" description="Helical" evidence="2">
    <location>
        <begin position="26"/>
        <end position="48"/>
    </location>
</feature>
<dbReference type="GO" id="GO:0020037">
    <property type="term" value="F:heme binding"/>
    <property type="evidence" value="ECO:0007669"/>
    <property type="project" value="InterPro"/>
</dbReference>
<proteinExistence type="predicted"/>
<dbReference type="RefSeq" id="WP_171475574.1">
    <property type="nucleotide sequence ID" value="NZ_CP053452.2"/>
</dbReference>
<name>A0A6M5Z540_9BACT</name>
<keyword evidence="5" id="KW-1185">Reference proteome</keyword>
<dbReference type="InterPro" id="IPR011429">
    <property type="entry name" value="Cyt_c_Planctomycete-type"/>
</dbReference>
<dbReference type="PANTHER" id="PTHR35889">
    <property type="entry name" value="CYCLOINULO-OLIGOSACCHARIDE FRUCTANOTRANSFERASE-RELATED"/>
    <property type="match status" value="1"/>
</dbReference>
<evidence type="ECO:0000256" key="1">
    <source>
        <dbReference type="SAM" id="MobiDB-lite"/>
    </source>
</evidence>
<feature type="compositionally biased region" description="Basic and acidic residues" evidence="1">
    <location>
        <begin position="52"/>
        <end position="68"/>
    </location>
</feature>
<feature type="region of interest" description="Disordered" evidence="1">
    <location>
        <begin position="52"/>
        <end position="174"/>
    </location>
</feature>
<evidence type="ECO:0000256" key="2">
    <source>
        <dbReference type="SAM" id="Phobius"/>
    </source>
</evidence>
<evidence type="ECO:0000313" key="4">
    <source>
        <dbReference type="EMBL" id="QJX00927.1"/>
    </source>
</evidence>
<keyword evidence="2" id="KW-0812">Transmembrane</keyword>
<dbReference type="Pfam" id="PF07635">
    <property type="entry name" value="PSCyt1"/>
    <property type="match status" value="1"/>
</dbReference>
<keyword evidence="2" id="KW-0472">Membrane</keyword>
<gene>
    <name evidence="4" type="ORF">FTUN_8565</name>
</gene>
<protein>
    <submittedName>
        <fullName evidence="4">TolA protein</fullName>
    </submittedName>
</protein>
<evidence type="ECO:0000259" key="3">
    <source>
        <dbReference type="Pfam" id="PF07635"/>
    </source>
</evidence>
<dbReference type="SUPFAM" id="SSF46626">
    <property type="entry name" value="Cytochrome c"/>
    <property type="match status" value="1"/>
</dbReference>
<feature type="region of interest" description="Disordered" evidence="1">
    <location>
        <begin position="212"/>
        <end position="249"/>
    </location>
</feature>
<keyword evidence="2" id="KW-1133">Transmembrane helix</keyword>